<keyword evidence="7" id="KW-0119">Carbohydrate metabolism</keyword>
<dbReference type="InterPro" id="IPR010720">
    <property type="entry name" value="Alpha-L-AF_C"/>
</dbReference>
<comment type="catalytic activity">
    <reaction evidence="1">
        <text>Hydrolysis of terminal non-reducing alpha-L-arabinofuranoside residues in alpha-L-arabinosides.</text>
        <dbReference type="EC" id="3.2.1.55"/>
    </reaction>
</comment>
<comment type="similarity">
    <text evidence="3">Belongs to the glycosyl hydrolase 51 family.</text>
</comment>
<evidence type="ECO:0000256" key="6">
    <source>
        <dbReference type="ARBA" id="ARBA00022801"/>
    </source>
</evidence>
<dbReference type="GO" id="GO:0046373">
    <property type="term" value="P:L-arabinose metabolic process"/>
    <property type="evidence" value="ECO:0007669"/>
    <property type="project" value="InterPro"/>
</dbReference>
<proteinExistence type="inferred from homology"/>
<keyword evidence="11" id="KW-1185">Reference proteome</keyword>
<dbReference type="OrthoDB" id="9758333at2"/>
<dbReference type="GO" id="GO:0046556">
    <property type="term" value="F:alpha-L-arabinofuranosidase activity"/>
    <property type="evidence" value="ECO:0007669"/>
    <property type="project" value="UniProtKB-EC"/>
</dbReference>
<comment type="caution">
    <text evidence="10">The sequence shown here is derived from an EMBL/GenBank/DDBJ whole genome shotgun (WGS) entry which is preliminary data.</text>
</comment>
<dbReference type="AlphaFoldDB" id="A0A4R1SAM0"/>
<comment type="subunit">
    <text evidence="4">Homohexamer; trimer of dimers.</text>
</comment>
<reference evidence="10 11" key="1">
    <citation type="submission" date="2019-03" db="EMBL/GenBank/DDBJ databases">
        <title>Genomic Encyclopedia of Type Strains, Phase IV (KMG-IV): sequencing the most valuable type-strain genomes for metagenomic binning, comparative biology and taxonomic classification.</title>
        <authorList>
            <person name="Goeker M."/>
        </authorList>
    </citation>
    <scope>NUCLEOTIDE SEQUENCE [LARGE SCALE GENOMIC DNA]</scope>
    <source>
        <strain evidence="10 11">LX-B</strain>
    </source>
</reference>
<name>A0A4R1SAM0_HYDET</name>
<evidence type="ECO:0000259" key="9">
    <source>
        <dbReference type="SMART" id="SM00813"/>
    </source>
</evidence>
<protein>
    <recommendedName>
        <fullName evidence="5">non-reducing end alpha-L-arabinofuranosidase</fullName>
        <ecNumber evidence="5">3.2.1.55</ecNumber>
    </recommendedName>
</protein>
<keyword evidence="8" id="KW-0326">Glycosidase</keyword>
<evidence type="ECO:0000256" key="5">
    <source>
        <dbReference type="ARBA" id="ARBA00012670"/>
    </source>
</evidence>
<evidence type="ECO:0000256" key="8">
    <source>
        <dbReference type="ARBA" id="ARBA00023295"/>
    </source>
</evidence>
<feature type="domain" description="Alpha-L-arabinofuranosidase C-terminal" evidence="9">
    <location>
        <begin position="292"/>
        <end position="489"/>
    </location>
</feature>
<dbReference type="SMART" id="SM00813">
    <property type="entry name" value="Alpha-L-AF_C"/>
    <property type="match status" value="1"/>
</dbReference>
<dbReference type="PANTHER" id="PTHR43576:SF3">
    <property type="entry name" value="ALPHA-L-ARABINOFURANOSIDASE C"/>
    <property type="match status" value="1"/>
</dbReference>
<dbReference type="GO" id="GO:0000272">
    <property type="term" value="P:polysaccharide catabolic process"/>
    <property type="evidence" value="ECO:0007669"/>
    <property type="project" value="TreeGrafter"/>
</dbReference>
<dbReference type="RefSeq" id="WP_132012591.1">
    <property type="nucleotide sequence ID" value="NZ_SLUN01000002.1"/>
</dbReference>
<dbReference type="SUPFAM" id="SSF51011">
    <property type="entry name" value="Glycosyl hydrolase domain"/>
    <property type="match status" value="1"/>
</dbReference>
<accession>A0A4R1SAM0</accession>
<keyword evidence="6" id="KW-0378">Hydrolase</keyword>
<dbReference type="Gene3D" id="2.60.40.1180">
    <property type="entry name" value="Golgi alpha-mannosidase II"/>
    <property type="match status" value="1"/>
</dbReference>
<dbReference type="Proteomes" id="UP000295008">
    <property type="component" value="Unassembled WGS sequence"/>
</dbReference>
<dbReference type="EC" id="3.2.1.55" evidence="5"/>
<organism evidence="10 11">
    <name type="scientific">Hydrogenispora ethanolica</name>
    <dbReference type="NCBI Taxonomy" id="1082276"/>
    <lineage>
        <taxon>Bacteria</taxon>
        <taxon>Bacillati</taxon>
        <taxon>Bacillota</taxon>
        <taxon>Hydrogenispora</taxon>
    </lineage>
</organism>
<evidence type="ECO:0000313" key="11">
    <source>
        <dbReference type="Proteomes" id="UP000295008"/>
    </source>
</evidence>
<sequence length="498" mass="56220">MKKAKCIIEKDYVISETDPRLFGSFIEHLGRAVYSGIYEPGHPSADEQGFRRDVLGLVKELAVPLVRYPGGNFVSGYQWTDGIGPLAERPKRLDLAWRSIETNEIGIDEFADWCKKADSGVMAAVNLGTGTPADAGNLVEYCNHPGGTYWSDLRRRNGHAQPHGIKVWCLGNEMDGPWQICHLSADDYGKKALEAAKIMRWVDPGIELVACGSSNARMATFPEWDRIVLEHLYDQVDYISLHSYYGIRDAITRDDFLGSFVDMDRFIQTIIATADYVKAKNRSHKRLNLSFDEWNVWYLPEEYPDWETAPPRLEQIYTFLDALVFGGLICSLLNHADRIKIACLAQLVNAIAPIYTKRGGPAIRQTIFYPFQQVSQFGRGQVLRPLIHCPAYESQAYGDVPVLQTAVVFNPESGAVNLFLLNCDQHEDLEVQLDFRSFPAVRPVEHRLLQEDELAAANDFEAPERVKPRQAALPRVDGNIATVVLPKLSWNMLRFTSR</sequence>
<evidence type="ECO:0000256" key="7">
    <source>
        <dbReference type="ARBA" id="ARBA00023277"/>
    </source>
</evidence>
<dbReference type="InterPro" id="IPR013780">
    <property type="entry name" value="Glyco_hydro_b"/>
</dbReference>
<evidence type="ECO:0000256" key="3">
    <source>
        <dbReference type="ARBA" id="ARBA00007186"/>
    </source>
</evidence>
<dbReference type="Pfam" id="PF06964">
    <property type="entry name" value="Alpha-L-AF_C"/>
    <property type="match status" value="1"/>
</dbReference>
<dbReference type="InterPro" id="IPR055235">
    <property type="entry name" value="ASD1_cat"/>
</dbReference>
<comment type="pathway">
    <text evidence="2">Glycan metabolism.</text>
</comment>
<dbReference type="PANTHER" id="PTHR43576">
    <property type="entry name" value="ALPHA-L-ARABINOFURANOSIDASE C-RELATED"/>
    <property type="match status" value="1"/>
</dbReference>
<dbReference type="Gene3D" id="3.20.20.80">
    <property type="entry name" value="Glycosidases"/>
    <property type="match status" value="1"/>
</dbReference>
<dbReference type="EMBL" id="SLUN01000002">
    <property type="protein sequence ID" value="TCL76409.1"/>
    <property type="molecule type" value="Genomic_DNA"/>
</dbReference>
<dbReference type="SUPFAM" id="SSF51445">
    <property type="entry name" value="(Trans)glycosidases"/>
    <property type="match status" value="1"/>
</dbReference>
<evidence type="ECO:0000256" key="4">
    <source>
        <dbReference type="ARBA" id="ARBA00011165"/>
    </source>
</evidence>
<evidence type="ECO:0000256" key="2">
    <source>
        <dbReference type="ARBA" id="ARBA00004881"/>
    </source>
</evidence>
<evidence type="ECO:0000256" key="1">
    <source>
        <dbReference type="ARBA" id="ARBA00001462"/>
    </source>
</evidence>
<evidence type="ECO:0000313" key="10">
    <source>
        <dbReference type="EMBL" id="TCL76409.1"/>
    </source>
</evidence>
<gene>
    <name evidence="10" type="ORF">EDC14_1002168</name>
</gene>
<dbReference type="Pfam" id="PF22848">
    <property type="entry name" value="ASD1_dom"/>
    <property type="match status" value="1"/>
</dbReference>
<dbReference type="InterPro" id="IPR017853">
    <property type="entry name" value="GH"/>
</dbReference>